<dbReference type="EMBL" id="NVWI01000007">
    <property type="protein sequence ID" value="PCJ40847.1"/>
    <property type="molecule type" value="Genomic_DNA"/>
</dbReference>
<dbReference type="InterPro" id="IPR012826">
    <property type="entry name" value="FliN"/>
</dbReference>
<dbReference type="GO" id="GO:0006935">
    <property type="term" value="P:chemotaxis"/>
    <property type="evidence" value="ECO:0007669"/>
    <property type="project" value="UniProtKB-KW"/>
</dbReference>
<dbReference type="GO" id="GO:0003774">
    <property type="term" value="F:cytoskeletal motor activity"/>
    <property type="evidence" value="ECO:0007669"/>
    <property type="project" value="UniProtKB-UniRule"/>
</dbReference>
<evidence type="ECO:0000256" key="7">
    <source>
        <dbReference type="RuleBase" id="RU362074"/>
    </source>
</evidence>
<feature type="compositionally biased region" description="Polar residues" evidence="8">
    <location>
        <begin position="1"/>
        <end position="28"/>
    </location>
</feature>
<keyword evidence="3 7" id="KW-1003">Cell membrane</keyword>
<dbReference type="PANTHER" id="PTHR43484:SF1">
    <property type="entry name" value="FLAGELLAR MOTOR SWITCH PROTEIN FLIN"/>
    <property type="match status" value="1"/>
</dbReference>
<keyword evidence="10" id="KW-0969">Cilium</keyword>
<dbReference type="InterPro" id="IPR001543">
    <property type="entry name" value="FliN-like_C"/>
</dbReference>
<dbReference type="InterPro" id="IPR036429">
    <property type="entry name" value="SpoA-like_sf"/>
</dbReference>
<protein>
    <recommendedName>
        <fullName evidence="2 7">Flagellar motor switch protein FliN</fullName>
    </recommendedName>
</protein>
<keyword evidence="10" id="KW-0282">Flagellum</keyword>
<dbReference type="NCBIfam" id="TIGR02480">
    <property type="entry name" value="fliN"/>
    <property type="match status" value="1"/>
</dbReference>
<evidence type="ECO:0000313" key="11">
    <source>
        <dbReference type="Proteomes" id="UP000228987"/>
    </source>
</evidence>
<evidence type="ECO:0000256" key="4">
    <source>
        <dbReference type="ARBA" id="ARBA00022500"/>
    </source>
</evidence>
<keyword evidence="7" id="KW-0975">Bacterial flagellum</keyword>
<evidence type="ECO:0000259" key="9">
    <source>
        <dbReference type="Pfam" id="PF01052"/>
    </source>
</evidence>
<comment type="subcellular location">
    <subcellularLocation>
        <location evidence="7">Cell membrane</location>
        <topology evidence="7">Peripheral membrane protein</topology>
        <orientation evidence="7">Cytoplasmic side</orientation>
    </subcellularLocation>
    <subcellularLocation>
        <location evidence="7">Bacterial flagellum basal body</location>
    </subcellularLocation>
</comment>
<dbReference type="PRINTS" id="PR00956">
    <property type="entry name" value="FLGMOTORFLIN"/>
</dbReference>
<evidence type="ECO:0000256" key="2">
    <source>
        <dbReference type="ARBA" id="ARBA00021897"/>
    </source>
</evidence>
<gene>
    <name evidence="10" type="primary">fliN</name>
    <name evidence="10" type="ORF">COA71_09595</name>
</gene>
<dbReference type="AlphaFoldDB" id="A0A2A5CAI6"/>
<evidence type="ECO:0000256" key="6">
    <source>
        <dbReference type="ARBA" id="ARBA00023136"/>
    </source>
</evidence>
<feature type="domain" description="Flagellar motor switch protein FliN-like C-terminal" evidence="9">
    <location>
        <begin position="61"/>
        <end position="130"/>
    </location>
</feature>
<feature type="region of interest" description="Disordered" evidence="8">
    <location>
        <begin position="1"/>
        <end position="56"/>
    </location>
</feature>
<sequence>MSDNLEQGSQKSESESTIQNNNDESNQGNEEKVVKNNDDNLSTHASPKKPLSIENSNMGALLKVPVSLSIEVGRTKMPLGDLLETQEGTVIELERLLDEPLDVLVNGALIAHGVIVLANEQFGLQITDIISKVDRAKSL</sequence>
<comment type="similarity">
    <text evidence="1 7">Belongs to the FliN/MopA/SpaO family.</text>
</comment>
<dbReference type="Pfam" id="PF01052">
    <property type="entry name" value="FliMN_C"/>
    <property type="match status" value="1"/>
</dbReference>
<evidence type="ECO:0000256" key="5">
    <source>
        <dbReference type="ARBA" id="ARBA00022779"/>
    </source>
</evidence>
<dbReference type="PANTHER" id="PTHR43484">
    <property type="match status" value="1"/>
</dbReference>
<dbReference type="SUPFAM" id="SSF101801">
    <property type="entry name" value="Surface presentation of antigens (SPOA)"/>
    <property type="match status" value="1"/>
</dbReference>
<keyword evidence="4 7" id="KW-0145">Chemotaxis</keyword>
<organism evidence="10 11">
    <name type="scientific">SAR86 cluster bacterium</name>
    <dbReference type="NCBI Taxonomy" id="2030880"/>
    <lineage>
        <taxon>Bacteria</taxon>
        <taxon>Pseudomonadati</taxon>
        <taxon>Pseudomonadota</taxon>
        <taxon>Gammaproteobacteria</taxon>
        <taxon>SAR86 cluster</taxon>
    </lineage>
</organism>
<name>A0A2A5CAI6_9GAMM</name>
<evidence type="ECO:0000256" key="1">
    <source>
        <dbReference type="ARBA" id="ARBA00009226"/>
    </source>
</evidence>
<evidence type="ECO:0000313" key="10">
    <source>
        <dbReference type="EMBL" id="PCJ40847.1"/>
    </source>
</evidence>
<dbReference type="InterPro" id="IPR001172">
    <property type="entry name" value="FliN_T3SS_HrcQb"/>
</dbReference>
<evidence type="ECO:0000256" key="8">
    <source>
        <dbReference type="SAM" id="MobiDB-lite"/>
    </source>
</evidence>
<keyword evidence="5 7" id="KW-0283">Flagellar rotation</keyword>
<keyword evidence="6 7" id="KW-0472">Membrane</keyword>
<dbReference type="Gene3D" id="2.30.330.10">
    <property type="entry name" value="SpoA-like"/>
    <property type="match status" value="1"/>
</dbReference>
<accession>A0A2A5CAI6</accession>
<dbReference type="InterPro" id="IPR051469">
    <property type="entry name" value="FliN/MopA/SpaO"/>
</dbReference>
<comment type="caution">
    <text evidence="10">The sequence shown here is derived from an EMBL/GenBank/DDBJ whole genome shotgun (WGS) entry which is preliminary data.</text>
</comment>
<dbReference type="Proteomes" id="UP000228987">
    <property type="component" value="Unassembled WGS sequence"/>
</dbReference>
<keyword evidence="10" id="KW-0966">Cell projection</keyword>
<reference evidence="11" key="1">
    <citation type="submission" date="2017-08" db="EMBL/GenBank/DDBJ databases">
        <title>A dynamic microbial community with high functional redundancy inhabits the cold, oxic subseafloor aquifer.</title>
        <authorList>
            <person name="Tully B.J."/>
            <person name="Wheat C.G."/>
            <person name="Glazer B.T."/>
            <person name="Huber J.A."/>
        </authorList>
    </citation>
    <scope>NUCLEOTIDE SEQUENCE [LARGE SCALE GENOMIC DNA]</scope>
</reference>
<feature type="compositionally biased region" description="Basic and acidic residues" evidence="8">
    <location>
        <begin position="29"/>
        <end position="38"/>
    </location>
</feature>
<dbReference type="GO" id="GO:0071973">
    <property type="term" value="P:bacterial-type flagellum-dependent cell motility"/>
    <property type="evidence" value="ECO:0007669"/>
    <property type="project" value="UniProtKB-UniRule"/>
</dbReference>
<proteinExistence type="inferred from homology"/>
<dbReference type="GO" id="GO:0005886">
    <property type="term" value="C:plasma membrane"/>
    <property type="evidence" value="ECO:0007669"/>
    <property type="project" value="UniProtKB-SubCell"/>
</dbReference>
<comment type="function">
    <text evidence="7">FliN is one of three proteins (FliG, FliN, FliM) that form the rotor-mounted switch complex (C ring), located at the base of the basal body. This complex interacts with the CheY and CheZ chemotaxis proteins, in addition to contacting components of the motor that determine the direction of flagellar rotation.</text>
</comment>
<evidence type="ECO:0000256" key="3">
    <source>
        <dbReference type="ARBA" id="ARBA00022475"/>
    </source>
</evidence>
<dbReference type="GO" id="GO:0009425">
    <property type="term" value="C:bacterial-type flagellum basal body"/>
    <property type="evidence" value="ECO:0007669"/>
    <property type="project" value="UniProtKB-SubCell"/>
</dbReference>